<gene>
    <name evidence="1" type="ORF">JHL16_07440</name>
</gene>
<comment type="caution">
    <text evidence="1">The sequence shown here is derived from an EMBL/GenBank/DDBJ whole genome shotgun (WGS) entry which is preliminary data.</text>
</comment>
<evidence type="ECO:0000313" key="1">
    <source>
        <dbReference type="EMBL" id="MBK1866185.1"/>
    </source>
</evidence>
<reference evidence="1" key="1">
    <citation type="submission" date="2021-01" db="EMBL/GenBank/DDBJ databases">
        <authorList>
            <person name="Sun Q."/>
        </authorList>
    </citation>
    <scope>NUCLEOTIDE SEQUENCE</scope>
    <source>
        <strain evidence="1">YIM B02566</strain>
    </source>
</reference>
<accession>A0ACC5R0Q9</accession>
<organism evidence="1 2">
    <name type="scientific">Taklimakanibacter albus</name>
    <dbReference type="NCBI Taxonomy" id="2800327"/>
    <lineage>
        <taxon>Bacteria</taxon>
        <taxon>Pseudomonadati</taxon>
        <taxon>Pseudomonadota</taxon>
        <taxon>Alphaproteobacteria</taxon>
        <taxon>Hyphomicrobiales</taxon>
        <taxon>Aestuariivirgaceae</taxon>
        <taxon>Taklimakanibacter</taxon>
    </lineage>
</organism>
<name>A0ACC5R0Q9_9HYPH</name>
<dbReference type="EMBL" id="JAENHL010000006">
    <property type="protein sequence ID" value="MBK1866185.1"/>
    <property type="molecule type" value="Genomic_DNA"/>
</dbReference>
<protein>
    <submittedName>
        <fullName evidence="1">Glutamine amidotransferase</fullName>
    </submittedName>
</protein>
<keyword evidence="2" id="KW-1185">Reference proteome</keyword>
<keyword evidence="1" id="KW-0315">Glutamine amidotransferase</keyword>
<sequence>MADSQEMLLIVHDRDEMDDRASAWAKRQGYVLNWVCPAAGEKLPELDERTAGVIVYGGAQDVDQQDRFPYLKDEMRLLDQALKRETPVLGLCLGGQLLAHTLGETVTGHPGGQAEYGYYDLVPTDAGKALFGAGMKVLQSHWHGWYGTPKGAVKLAGTADFPEQAFRYGPTAYGFQFHPETSRHGLSRWIGRRPANKQTMKGAHPPDRQLADNLLYDKVLGDWFHQFLDGWMSGRQMKYEAAE</sequence>
<dbReference type="Proteomes" id="UP000616151">
    <property type="component" value="Unassembled WGS sequence"/>
</dbReference>
<proteinExistence type="predicted"/>
<evidence type="ECO:0000313" key="2">
    <source>
        <dbReference type="Proteomes" id="UP000616151"/>
    </source>
</evidence>